<dbReference type="PROSITE" id="PS50048">
    <property type="entry name" value="ZN2_CY6_FUNGAL_2"/>
    <property type="match status" value="1"/>
</dbReference>
<dbReference type="PANTHER" id="PTHR31001:SF49">
    <property type="entry name" value="ZN(II)2CYS6 TRANSCRIPTION FACTOR (EUROFUNG)"/>
    <property type="match status" value="1"/>
</dbReference>
<feature type="region of interest" description="Disordered" evidence="4">
    <location>
        <begin position="169"/>
        <end position="188"/>
    </location>
</feature>
<comment type="caution">
    <text evidence="6">The sequence shown here is derived from an EMBL/GenBank/DDBJ whole genome shotgun (WGS) entry which is preliminary data.</text>
</comment>
<evidence type="ECO:0000256" key="2">
    <source>
        <dbReference type="ARBA" id="ARBA00022723"/>
    </source>
</evidence>
<evidence type="ECO:0000256" key="1">
    <source>
        <dbReference type="ARBA" id="ARBA00004123"/>
    </source>
</evidence>
<dbReference type="SUPFAM" id="SSF57701">
    <property type="entry name" value="Zn2/Cys6 DNA-binding domain"/>
    <property type="match status" value="1"/>
</dbReference>
<proteinExistence type="predicted"/>
<dbReference type="InterPro" id="IPR007219">
    <property type="entry name" value="XnlR_reg_dom"/>
</dbReference>
<feature type="compositionally biased region" description="Basic and acidic residues" evidence="4">
    <location>
        <begin position="169"/>
        <end position="178"/>
    </location>
</feature>
<dbReference type="GO" id="GO:0000981">
    <property type="term" value="F:DNA-binding transcription factor activity, RNA polymerase II-specific"/>
    <property type="evidence" value="ECO:0007669"/>
    <property type="project" value="InterPro"/>
</dbReference>
<feature type="region of interest" description="Disordered" evidence="4">
    <location>
        <begin position="632"/>
        <end position="669"/>
    </location>
</feature>
<keyword evidence="7" id="KW-1185">Reference proteome</keyword>
<organism evidence="6 7">
    <name type="scientific">Heterodermia speciosa</name>
    <dbReference type="NCBI Taxonomy" id="116794"/>
    <lineage>
        <taxon>Eukaryota</taxon>
        <taxon>Fungi</taxon>
        <taxon>Dikarya</taxon>
        <taxon>Ascomycota</taxon>
        <taxon>Pezizomycotina</taxon>
        <taxon>Lecanoromycetes</taxon>
        <taxon>OSLEUM clade</taxon>
        <taxon>Lecanoromycetidae</taxon>
        <taxon>Caliciales</taxon>
        <taxon>Physciaceae</taxon>
        <taxon>Heterodermia</taxon>
    </lineage>
</organism>
<dbReference type="Proteomes" id="UP000664521">
    <property type="component" value="Unassembled WGS sequence"/>
</dbReference>
<feature type="compositionally biased region" description="Polar residues" evidence="4">
    <location>
        <begin position="638"/>
        <end position="656"/>
    </location>
</feature>
<dbReference type="GO" id="GO:0005634">
    <property type="term" value="C:nucleus"/>
    <property type="evidence" value="ECO:0007669"/>
    <property type="project" value="UniProtKB-SubCell"/>
</dbReference>
<dbReference type="SMART" id="SM00066">
    <property type="entry name" value="GAL4"/>
    <property type="match status" value="1"/>
</dbReference>
<dbReference type="PANTHER" id="PTHR31001">
    <property type="entry name" value="UNCHARACTERIZED TRANSCRIPTIONAL REGULATORY PROTEIN"/>
    <property type="match status" value="1"/>
</dbReference>
<sequence length="705" mass="80436">MQNSAPDTGQQQKRRRNRVPISCRACQNRKLKCNRQRPCQNCEVRGDTDDCVYAVRVDDRISKLSASAGRHEMQERIDKLEELVLTALATNKPPPADSNHPSGDERASPINSNPQSSIQSTNPDIGILETDSVDRHLYSGETAWNSVLYEISDVRATCTESTRSRAYEYETSHKERVQSRPHPSGVEYQPEGVQWSHVELLNQLPPRAALDQILSMFFEIYSTTMPVQYVLHQPTFMQEYWKYLESPKATGVVWLSMIYSISSIVLRFWGPDRHIPAEFTRDPYEQSEAFYQLAAHCMSLVDVNHPVKGTIEAQLILLHAGPWFDKKDITRTWLTTGDIVRLAMRMGYHRDPSRYPDLSPFEGEMRRRVWGFIYQTDLLFSFQLGLPPAVRSPEYDTATAHNIREEQLDVCMTAPPAPLALTEPTYISYIVAQNPVFRVFGDIVETLNTLQPQPYSKTLELDSRLSAAFAATPFHLKRSLPDSVTDPPRLVLQRIELELFYHKVNCILHRRYLTAHYKDSTFESSRQACVSSAMRLLTCQMALHDNHRWPHHRWWSSSLNSHDFILAATILCLYLSKDCVRDMATLTPQLQDLQQALRQSLAIWTDVRDACVDAEKAFMIFDSLRRQHPDILPDDSSGAASSNGRRFTPGTSTDKASASPALFPGEDSADFPTAIDWDLWDSYVREVESLPVSAFREAPFDESLQ</sequence>
<dbReference type="OrthoDB" id="762982at2759"/>
<keyword evidence="3" id="KW-0539">Nucleus</keyword>
<feature type="compositionally biased region" description="Polar residues" evidence="4">
    <location>
        <begin position="109"/>
        <end position="123"/>
    </location>
</feature>
<dbReference type="InterPro" id="IPR036864">
    <property type="entry name" value="Zn2-C6_fun-type_DNA-bd_sf"/>
</dbReference>
<dbReference type="Pfam" id="PF00172">
    <property type="entry name" value="Zn_clus"/>
    <property type="match status" value="1"/>
</dbReference>
<dbReference type="AlphaFoldDB" id="A0A8H3FKL3"/>
<dbReference type="Gene3D" id="4.10.240.10">
    <property type="entry name" value="Zn(2)-C6 fungal-type DNA-binding domain"/>
    <property type="match status" value="1"/>
</dbReference>
<dbReference type="InterPro" id="IPR001138">
    <property type="entry name" value="Zn2Cys6_DnaBD"/>
</dbReference>
<evidence type="ECO:0000313" key="7">
    <source>
        <dbReference type="Proteomes" id="UP000664521"/>
    </source>
</evidence>
<reference evidence="6" key="1">
    <citation type="submission" date="2021-03" db="EMBL/GenBank/DDBJ databases">
        <authorList>
            <person name="Tagirdzhanova G."/>
        </authorList>
    </citation>
    <scope>NUCLEOTIDE SEQUENCE</scope>
</reference>
<dbReference type="InterPro" id="IPR050613">
    <property type="entry name" value="Sec_Metabolite_Reg"/>
</dbReference>
<protein>
    <recommendedName>
        <fullName evidence="5">Zn(2)-C6 fungal-type domain-containing protein</fullName>
    </recommendedName>
</protein>
<dbReference type="Pfam" id="PF04082">
    <property type="entry name" value="Fungal_trans"/>
    <property type="match status" value="1"/>
</dbReference>
<evidence type="ECO:0000256" key="4">
    <source>
        <dbReference type="SAM" id="MobiDB-lite"/>
    </source>
</evidence>
<dbReference type="GO" id="GO:0003677">
    <property type="term" value="F:DNA binding"/>
    <property type="evidence" value="ECO:0007669"/>
    <property type="project" value="InterPro"/>
</dbReference>
<dbReference type="GO" id="GO:0006351">
    <property type="term" value="P:DNA-templated transcription"/>
    <property type="evidence" value="ECO:0007669"/>
    <property type="project" value="InterPro"/>
</dbReference>
<keyword evidence="2" id="KW-0479">Metal-binding</keyword>
<accession>A0A8H3FKL3</accession>
<dbReference type="CDD" id="cd12148">
    <property type="entry name" value="fungal_TF_MHR"/>
    <property type="match status" value="1"/>
</dbReference>
<comment type="subcellular location">
    <subcellularLocation>
        <location evidence="1">Nucleus</location>
    </subcellularLocation>
</comment>
<evidence type="ECO:0000313" key="6">
    <source>
        <dbReference type="EMBL" id="CAF9926341.1"/>
    </source>
</evidence>
<evidence type="ECO:0000259" key="5">
    <source>
        <dbReference type="PROSITE" id="PS50048"/>
    </source>
</evidence>
<feature type="domain" description="Zn(2)-C6 fungal-type" evidence="5">
    <location>
        <begin position="22"/>
        <end position="53"/>
    </location>
</feature>
<dbReference type="SMART" id="SM00906">
    <property type="entry name" value="Fungal_trans"/>
    <property type="match status" value="1"/>
</dbReference>
<evidence type="ECO:0000256" key="3">
    <source>
        <dbReference type="ARBA" id="ARBA00023242"/>
    </source>
</evidence>
<name>A0A8H3FKL3_9LECA</name>
<feature type="region of interest" description="Disordered" evidence="4">
    <location>
        <begin position="90"/>
        <end position="125"/>
    </location>
</feature>
<dbReference type="CDD" id="cd00067">
    <property type="entry name" value="GAL4"/>
    <property type="match status" value="1"/>
</dbReference>
<dbReference type="EMBL" id="CAJPDS010000041">
    <property type="protein sequence ID" value="CAF9926341.1"/>
    <property type="molecule type" value="Genomic_DNA"/>
</dbReference>
<dbReference type="GO" id="GO:0008270">
    <property type="term" value="F:zinc ion binding"/>
    <property type="evidence" value="ECO:0007669"/>
    <property type="project" value="InterPro"/>
</dbReference>
<gene>
    <name evidence="6" type="ORF">HETSPECPRED_006309</name>
</gene>